<reference evidence="2" key="1">
    <citation type="submission" date="2015-11" db="EMBL/GenBank/DDBJ databases">
        <title>Genomic diversity of Staphylococcus saprophyticus strains from urinary tract infections, animal surfaces, and fermented foods.</title>
        <authorList>
            <person name="Wolfe B.E."/>
        </authorList>
    </citation>
    <scope>NUCLEOTIDE SEQUENCE [LARGE SCALE GENOMIC DNA]</scope>
    <source>
        <strain evidence="2">738_7</strain>
    </source>
</reference>
<dbReference type="EMBL" id="LNPX01000005">
    <property type="protein sequence ID" value="OEK58839.1"/>
    <property type="molecule type" value="Genomic_DNA"/>
</dbReference>
<dbReference type="RefSeq" id="WP_069854415.1">
    <property type="nucleotide sequence ID" value="NZ_LNPX01000005.1"/>
</dbReference>
<organism evidence="1 2">
    <name type="scientific">Staphylococcus equorum</name>
    <dbReference type="NCBI Taxonomy" id="246432"/>
    <lineage>
        <taxon>Bacteria</taxon>
        <taxon>Bacillati</taxon>
        <taxon>Bacillota</taxon>
        <taxon>Bacilli</taxon>
        <taxon>Bacillales</taxon>
        <taxon>Staphylococcaceae</taxon>
        <taxon>Staphylococcus</taxon>
    </lineage>
</organism>
<accession>A0AAP7IGA8</accession>
<comment type="caution">
    <text evidence="1">The sequence shown here is derived from an EMBL/GenBank/DDBJ whole genome shotgun (WGS) entry which is preliminary data.</text>
</comment>
<evidence type="ECO:0000313" key="2">
    <source>
        <dbReference type="Proteomes" id="UP000095464"/>
    </source>
</evidence>
<protein>
    <submittedName>
        <fullName evidence="1">Uncharacterized protein</fullName>
    </submittedName>
</protein>
<dbReference type="Proteomes" id="UP000095464">
    <property type="component" value="Unassembled WGS sequence"/>
</dbReference>
<evidence type="ECO:0000313" key="1">
    <source>
        <dbReference type="EMBL" id="OEK58839.1"/>
    </source>
</evidence>
<proteinExistence type="predicted"/>
<dbReference type="AlphaFoldDB" id="A0AAP7IGA8"/>
<gene>
    <name evidence="1" type="ORF">ASS94_01410</name>
</gene>
<name>A0AAP7IGA8_9STAP</name>
<sequence>MTNYWEEFKNQAKNDYMKINHEMAFAIEFDSDDEVSAIKPVLRERERILNQICEIDETETVESLLGFSKKQI</sequence>